<feature type="transmembrane region" description="Helical" evidence="1">
    <location>
        <begin position="196"/>
        <end position="217"/>
    </location>
</feature>
<dbReference type="Gene3D" id="1.20.1250.20">
    <property type="entry name" value="MFS general substrate transporter like domains"/>
    <property type="match status" value="1"/>
</dbReference>
<dbReference type="SUPFAM" id="SSF103473">
    <property type="entry name" value="MFS general substrate transporter"/>
    <property type="match status" value="1"/>
</dbReference>
<dbReference type="EMBL" id="KI927962">
    <property type="protein sequence ID" value="ETW29518.1"/>
    <property type="molecule type" value="Genomic_DNA"/>
</dbReference>
<feature type="transmembrane region" description="Helical" evidence="1">
    <location>
        <begin position="229"/>
        <end position="252"/>
    </location>
</feature>
<keyword evidence="1" id="KW-0472">Membrane</keyword>
<reference evidence="2 3" key="1">
    <citation type="submission" date="2013-02" db="EMBL/GenBank/DDBJ databases">
        <title>The Genome Annotation of Plasmodium falciparum FCH/4.</title>
        <authorList>
            <consortium name="The Broad Institute Genome Sequencing Platform"/>
            <consortium name="The Broad Institute Genome Sequencing Center for Infectious Disease"/>
            <person name="Neafsey D."/>
            <person name="Hoffman S."/>
            <person name="Volkman S."/>
            <person name="Rosenthal P."/>
            <person name="Walker B."/>
            <person name="Young S.K."/>
            <person name="Zeng Q."/>
            <person name="Gargeya S."/>
            <person name="Fitzgerald M."/>
            <person name="Haas B."/>
            <person name="Abouelleil A."/>
            <person name="Allen A.W."/>
            <person name="Alvarado L."/>
            <person name="Arachchi H.M."/>
            <person name="Berlin A.M."/>
            <person name="Chapman S.B."/>
            <person name="Gainer-Dewar J."/>
            <person name="Goldberg J."/>
            <person name="Griggs A."/>
            <person name="Gujja S."/>
            <person name="Hansen M."/>
            <person name="Howarth C."/>
            <person name="Imamovic A."/>
            <person name="Ireland A."/>
            <person name="Larimer J."/>
            <person name="McCowan C."/>
            <person name="Murphy C."/>
            <person name="Pearson M."/>
            <person name="Poon T.W."/>
            <person name="Priest M."/>
            <person name="Roberts A."/>
            <person name="Saif S."/>
            <person name="Shea T."/>
            <person name="Sisk P."/>
            <person name="Sykes S."/>
            <person name="Wortman J."/>
            <person name="Nusbaum C."/>
            <person name="Birren B."/>
        </authorList>
    </citation>
    <scope>NUCLEOTIDE SEQUENCE [LARGE SCALE GENOMIC DNA]</scope>
    <source>
        <strain evidence="2 3">FCH/4</strain>
    </source>
</reference>
<gene>
    <name evidence="2" type="ORF">PFFCH_03089</name>
</gene>
<protein>
    <recommendedName>
        <fullName evidence="4">Transporter</fullName>
    </recommendedName>
</protein>
<sequence length="326" mass="39292">MKDLSFDELLENNFQKSKKKNMNESEKKVCANTCINYNHILNCNIIKDSEEDLFMEKIKDSKEFIEYKQYLKNNNIFKIYIKWLYYTLYAHKYLIISLCILNFLFNFLYISFFIIYNIFIYDIKSSQNFYKMNDSFIILNSIILIFYIFLYFYLHRIILKILNLFGYLLITFVSFSLILFLYSTSYFHISLYDNTYIIYTIIFYLFLFIPNVSLFLFSINYFHTIHKGLLLGVFTFIGNLGFVSYTLFRFIIQEQNMTLYNLIFSCVICIISCIFIILFIPQINSCIDFHIVDHSYFNHFLLYGYNKKKVSPLFTSLTFPCEISHT</sequence>
<feature type="transmembrane region" description="Helical" evidence="1">
    <location>
        <begin position="93"/>
        <end position="116"/>
    </location>
</feature>
<evidence type="ECO:0008006" key="4">
    <source>
        <dbReference type="Google" id="ProtNLM"/>
    </source>
</evidence>
<evidence type="ECO:0000313" key="2">
    <source>
        <dbReference type="EMBL" id="ETW29518.1"/>
    </source>
</evidence>
<keyword evidence="1" id="KW-1133">Transmembrane helix</keyword>
<feature type="transmembrane region" description="Helical" evidence="1">
    <location>
        <begin position="258"/>
        <end position="280"/>
    </location>
</feature>
<dbReference type="Proteomes" id="UP000030656">
    <property type="component" value="Unassembled WGS sequence"/>
</dbReference>
<evidence type="ECO:0000313" key="3">
    <source>
        <dbReference type="Proteomes" id="UP000030656"/>
    </source>
</evidence>
<proteinExistence type="predicted"/>
<name>A0A024VMK9_PLAFA</name>
<organism evidence="2 3">
    <name type="scientific">Plasmodium falciparum FCH/4</name>
    <dbReference type="NCBI Taxonomy" id="1036724"/>
    <lineage>
        <taxon>Eukaryota</taxon>
        <taxon>Sar</taxon>
        <taxon>Alveolata</taxon>
        <taxon>Apicomplexa</taxon>
        <taxon>Aconoidasida</taxon>
        <taxon>Haemosporida</taxon>
        <taxon>Plasmodiidae</taxon>
        <taxon>Plasmodium</taxon>
        <taxon>Plasmodium (Laverania)</taxon>
    </lineage>
</organism>
<dbReference type="OrthoDB" id="372777at2759"/>
<accession>A0A024VMK9</accession>
<reference evidence="2 3" key="2">
    <citation type="submission" date="2013-02" db="EMBL/GenBank/DDBJ databases">
        <title>The Genome Sequence of Plasmodium falciparum FCH/4.</title>
        <authorList>
            <consortium name="The Broad Institute Genome Sequencing Platform"/>
            <consortium name="The Broad Institute Genome Sequencing Center for Infectious Disease"/>
            <person name="Neafsey D."/>
            <person name="Cheeseman I."/>
            <person name="Volkman S."/>
            <person name="Adams J."/>
            <person name="Walker B."/>
            <person name="Young S.K."/>
            <person name="Zeng Q."/>
            <person name="Gargeya S."/>
            <person name="Fitzgerald M."/>
            <person name="Haas B."/>
            <person name="Abouelleil A."/>
            <person name="Alvarado L."/>
            <person name="Arachchi H.M."/>
            <person name="Berlin A.M."/>
            <person name="Chapman S.B."/>
            <person name="Dewar J."/>
            <person name="Goldberg J."/>
            <person name="Griggs A."/>
            <person name="Gujja S."/>
            <person name="Hansen M."/>
            <person name="Howarth C."/>
            <person name="Imamovic A."/>
            <person name="Larimer J."/>
            <person name="McCowan C."/>
            <person name="Murphy C."/>
            <person name="Neiman D."/>
            <person name="Pearson M."/>
            <person name="Priest M."/>
            <person name="Roberts A."/>
            <person name="Saif S."/>
            <person name="Shea T."/>
            <person name="Sisk P."/>
            <person name="Sykes S."/>
            <person name="Wortman J."/>
            <person name="Nusbaum C."/>
            <person name="Birren B."/>
        </authorList>
    </citation>
    <scope>NUCLEOTIDE SEQUENCE [LARGE SCALE GENOMIC DNA]</scope>
    <source>
        <strain evidence="2 3">FCH/4</strain>
    </source>
</reference>
<evidence type="ECO:0000256" key="1">
    <source>
        <dbReference type="SAM" id="Phobius"/>
    </source>
</evidence>
<feature type="transmembrane region" description="Helical" evidence="1">
    <location>
        <begin position="136"/>
        <end position="154"/>
    </location>
</feature>
<dbReference type="InterPro" id="IPR036259">
    <property type="entry name" value="MFS_trans_sf"/>
</dbReference>
<keyword evidence="1" id="KW-0812">Transmembrane</keyword>
<dbReference type="AlphaFoldDB" id="A0A024VMK9"/>
<feature type="transmembrane region" description="Helical" evidence="1">
    <location>
        <begin position="161"/>
        <end position="184"/>
    </location>
</feature>